<dbReference type="Proteomes" id="UP000253728">
    <property type="component" value="Unassembled WGS sequence"/>
</dbReference>
<proteinExistence type="predicted"/>
<accession>A0A336N9D3</accession>
<organism evidence="1 2">
    <name type="scientific">Aggregatibacter aphrophilus</name>
    <name type="common">Haemophilus aphrophilus</name>
    <dbReference type="NCBI Taxonomy" id="732"/>
    <lineage>
        <taxon>Bacteria</taxon>
        <taxon>Pseudomonadati</taxon>
        <taxon>Pseudomonadota</taxon>
        <taxon>Gammaproteobacteria</taxon>
        <taxon>Pasteurellales</taxon>
        <taxon>Pasteurellaceae</taxon>
        <taxon>Aggregatibacter</taxon>
    </lineage>
</organism>
<keyword evidence="1" id="KW-0378">Hydrolase</keyword>
<dbReference type="GO" id="GO:0008253">
    <property type="term" value="F:5'-nucleotidase activity"/>
    <property type="evidence" value="ECO:0007669"/>
    <property type="project" value="UniProtKB-EC"/>
</dbReference>
<dbReference type="GO" id="GO:0009166">
    <property type="term" value="P:nucleotide catabolic process"/>
    <property type="evidence" value="ECO:0007669"/>
    <property type="project" value="InterPro"/>
</dbReference>
<gene>
    <name evidence="1" type="ORF">NCTC5908_02602</name>
</gene>
<dbReference type="SUPFAM" id="SSF55816">
    <property type="entry name" value="5'-nucleotidase (syn. UDP-sugar hydrolase), C-terminal domain"/>
    <property type="match status" value="1"/>
</dbReference>
<dbReference type="Gene3D" id="3.90.780.10">
    <property type="entry name" value="5'-Nucleotidase, C-terminal domain"/>
    <property type="match status" value="1"/>
</dbReference>
<dbReference type="AlphaFoldDB" id="A0A336N9D3"/>
<dbReference type="EMBL" id="UFSP01000005">
    <property type="protein sequence ID" value="SSZ30765.1"/>
    <property type="molecule type" value="Genomic_DNA"/>
</dbReference>
<reference evidence="1 2" key="1">
    <citation type="submission" date="2018-06" db="EMBL/GenBank/DDBJ databases">
        <authorList>
            <consortium name="Pathogen Informatics"/>
            <person name="Doyle S."/>
        </authorList>
    </citation>
    <scope>NUCLEOTIDE SEQUENCE [LARGE SCALE GENOMIC DNA]</scope>
    <source>
        <strain evidence="1 2">NCTC5908</strain>
    </source>
</reference>
<evidence type="ECO:0000313" key="1">
    <source>
        <dbReference type="EMBL" id="SSZ30765.1"/>
    </source>
</evidence>
<dbReference type="EC" id="3.1.3.5" evidence="1"/>
<dbReference type="InterPro" id="IPR036907">
    <property type="entry name" value="5'-Nucleotdase_C_sf"/>
</dbReference>
<protein>
    <submittedName>
        <fullName evidence="1">Probable 5'-nucleotidase</fullName>
        <ecNumber evidence="1">3.1.3.5</ecNumber>
    </submittedName>
</protein>
<evidence type="ECO:0000313" key="2">
    <source>
        <dbReference type="Proteomes" id="UP000253728"/>
    </source>
</evidence>
<name>A0A336N9D3_AGGAP</name>
<sequence>MGTNSYIASGKDGYKTFGHLFNDPKYEGTDTYLPDAESFIKFMKKNPRFEAFTTSNVKFNAASEALPKK</sequence>